<reference evidence="8" key="1">
    <citation type="submission" date="2022-08" db="EMBL/GenBank/DDBJ databases">
        <title>Novel sulphate-reducing endosymbionts in the free-living metamonad Anaeramoeba.</title>
        <authorList>
            <person name="Jerlstrom-Hultqvist J."/>
            <person name="Cepicka I."/>
            <person name="Gallot-Lavallee L."/>
            <person name="Salas-Leiva D."/>
            <person name="Curtis B.A."/>
            <person name="Zahonova K."/>
            <person name="Pipaliya S."/>
            <person name="Dacks J."/>
            <person name="Roger A.J."/>
        </authorList>
    </citation>
    <scope>NUCLEOTIDE SEQUENCE</scope>
    <source>
        <strain evidence="8">Busselton2</strain>
    </source>
</reference>
<dbReference type="Proteomes" id="UP001146793">
    <property type="component" value="Unassembled WGS sequence"/>
</dbReference>
<gene>
    <name evidence="8" type="ORF">M0812_22170</name>
</gene>
<feature type="transmembrane region" description="Helical" evidence="7">
    <location>
        <begin position="47"/>
        <end position="69"/>
    </location>
</feature>
<comment type="similarity">
    <text evidence="2">Belongs to the auxin efflux carrier (TC 2.A.69.1) family.</text>
</comment>
<dbReference type="PANTHER" id="PTHR31752">
    <property type="entry name" value="AUXIN EFFLUX CARRIER COMPONENT 1B-RELATED"/>
    <property type="match status" value="1"/>
</dbReference>
<dbReference type="AlphaFoldDB" id="A0AAV7YZ77"/>
<evidence type="ECO:0000256" key="5">
    <source>
        <dbReference type="ARBA" id="ARBA00022989"/>
    </source>
</evidence>
<evidence type="ECO:0000256" key="1">
    <source>
        <dbReference type="ARBA" id="ARBA00004141"/>
    </source>
</evidence>
<dbReference type="PANTHER" id="PTHR31752:SF18">
    <property type="entry name" value="AUXIN EFFLUX CARRIER COMPONENT 1"/>
    <property type="match status" value="1"/>
</dbReference>
<evidence type="ECO:0000313" key="9">
    <source>
        <dbReference type="Proteomes" id="UP001146793"/>
    </source>
</evidence>
<keyword evidence="4 7" id="KW-0812">Transmembrane</keyword>
<dbReference type="InterPro" id="IPR004776">
    <property type="entry name" value="Mem_transp_PIN-like"/>
</dbReference>
<keyword evidence="5 7" id="KW-1133">Transmembrane helix</keyword>
<organism evidence="8 9">
    <name type="scientific">Anaeramoeba flamelloides</name>
    <dbReference type="NCBI Taxonomy" id="1746091"/>
    <lineage>
        <taxon>Eukaryota</taxon>
        <taxon>Metamonada</taxon>
        <taxon>Anaeramoebidae</taxon>
        <taxon>Anaeramoeba</taxon>
    </lineage>
</organism>
<dbReference type="GO" id="GO:0055085">
    <property type="term" value="P:transmembrane transport"/>
    <property type="evidence" value="ECO:0007669"/>
    <property type="project" value="InterPro"/>
</dbReference>
<dbReference type="EMBL" id="JANTQA010000047">
    <property type="protein sequence ID" value="KAJ3433217.1"/>
    <property type="molecule type" value="Genomic_DNA"/>
</dbReference>
<evidence type="ECO:0000256" key="2">
    <source>
        <dbReference type="ARBA" id="ARBA00009177"/>
    </source>
</evidence>
<dbReference type="Gene3D" id="1.20.1530.20">
    <property type="match status" value="1"/>
</dbReference>
<dbReference type="Pfam" id="PF03547">
    <property type="entry name" value="Mem_trans"/>
    <property type="match status" value="1"/>
</dbReference>
<evidence type="ECO:0000256" key="3">
    <source>
        <dbReference type="ARBA" id="ARBA00022448"/>
    </source>
</evidence>
<feature type="transmembrane region" description="Helical" evidence="7">
    <location>
        <begin position="75"/>
        <end position="97"/>
    </location>
</feature>
<evidence type="ECO:0000256" key="6">
    <source>
        <dbReference type="ARBA" id="ARBA00023136"/>
    </source>
</evidence>
<proteinExistence type="inferred from homology"/>
<protein>
    <submittedName>
        <fullName evidence="8">Auxin efflux carrier component 1b-related</fullName>
    </submittedName>
</protein>
<name>A0AAV7YZ77_9EUKA</name>
<sequence>MLTGLPAPKVLLLFVEPLASCTVPVSLFAIGIFICGKRIISCSKREALFAFVARHFLFPVMMLLIARIFGLSGDIGMTVPVLSTVPLALITFTLTHIYGLGVEICSTTIVLGTCLILPITLFWVFVTKQIPFFS</sequence>
<dbReference type="GO" id="GO:0016020">
    <property type="term" value="C:membrane"/>
    <property type="evidence" value="ECO:0007669"/>
    <property type="project" value="UniProtKB-SubCell"/>
</dbReference>
<comment type="subcellular location">
    <subcellularLocation>
        <location evidence="1">Membrane</location>
        <topology evidence="1">Multi-pass membrane protein</topology>
    </subcellularLocation>
</comment>
<keyword evidence="6 7" id="KW-0472">Membrane</keyword>
<keyword evidence="3" id="KW-0813">Transport</keyword>
<comment type="caution">
    <text evidence="8">The sequence shown here is derived from an EMBL/GenBank/DDBJ whole genome shotgun (WGS) entry which is preliminary data.</text>
</comment>
<feature type="transmembrane region" description="Helical" evidence="7">
    <location>
        <begin position="104"/>
        <end position="126"/>
    </location>
</feature>
<evidence type="ECO:0000313" key="8">
    <source>
        <dbReference type="EMBL" id="KAJ3433217.1"/>
    </source>
</evidence>
<feature type="transmembrane region" description="Helical" evidence="7">
    <location>
        <begin position="12"/>
        <end position="35"/>
    </location>
</feature>
<dbReference type="InterPro" id="IPR038770">
    <property type="entry name" value="Na+/solute_symporter_sf"/>
</dbReference>
<dbReference type="InterPro" id="IPR051107">
    <property type="entry name" value="Auxin_Efflux_Carrier"/>
</dbReference>
<evidence type="ECO:0000256" key="4">
    <source>
        <dbReference type="ARBA" id="ARBA00022692"/>
    </source>
</evidence>
<evidence type="ECO:0000256" key="7">
    <source>
        <dbReference type="SAM" id="Phobius"/>
    </source>
</evidence>
<accession>A0AAV7YZ77</accession>